<feature type="compositionally biased region" description="Gly residues" evidence="1">
    <location>
        <begin position="282"/>
        <end position="299"/>
    </location>
</feature>
<dbReference type="AlphaFoldDB" id="H0ERJ2"/>
<dbReference type="Proteomes" id="UP000005446">
    <property type="component" value="Unassembled WGS sequence"/>
</dbReference>
<organism evidence="2 3">
    <name type="scientific">Glarea lozoyensis (strain ATCC 74030 / MF5533)</name>
    <dbReference type="NCBI Taxonomy" id="1104152"/>
    <lineage>
        <taxon>Eukaryota</taxon>
        <taxon>Fungi</taxon>
        <taxon>Dikarya</taxon>
        <taxon>Ascomycota</taxon>
        <taxon>Pezizomycotina</taxon>
        <taxon>Leotiomycetes</taxon>
        <taxon>Helotiales</taxon>
        <taxon>Helotiaceae</taxon>
        <taxon>Glarea</taxon>
    </lineage>
</organism>
<dbReference type="InParanoid" id="H0ERJ2"/>
<evidence type="ECO:0000313" key="3">
    <source>
        <dbReference type="Proteomes" id="UP000005446"/>
    </source>
</evidence>
<proteinExistence type="predicted"/>
<gene>
    <name evidence="2" type="ORF">M7I_5311</name>
</gene>
<protein>
    <submittedName>
        <fullName evidence="2">Uncharacterized protein</fullName>
    </submittedName>
</protein>
<evidence type="ECO:0000256" key="1">
    <source>
        <dbReference type="SAM" id="MobiDB-lite"/>
    </source>
</evidence>
<feature type="region of interest" description="Disordered" evidence="1">
    <location>
        <begin position="242"/>
        <end position="299"/>
    </location>
</feature>
<feature type="compositionally biased region" description="Low complexity" evidence="1">
    <location>
        <begin position="250"/>
        <end position="281"/>
    </location>
</feature>
<keyword evidence="3" id="KW-1185">Reference proteome</keyword>
<comment type="caution">
    <text evidence="2">The sequence shown here is derived from an EMBL/GenBank/DDBJ whole genome shotgun (WGS) entry which is preliminary data.</text>
</comment>
<evidence type="ECO:0000313" key="2">
    <source>
        <dbReference type="EMBL" id="EHK98803.1"/>
    </source>
</evidence>
<sequence length="319" mass="34955">MPSILTGFEAKARAKDEEHRRKLEEEVQRRKAQEQDSSKGENVWFSRRIHDGHLYHWAIFTYGKKYELRLPSREKYKDMLPNGRLVGSVVPSFKYQANIVPWSLEDEMMQVRDASLTAEGKPHVQDYYVCQIGWTTLSERDVDAQCEAAISAFGIYVLGFNDCQSFLKRFVRMIIHQPEGCALDYHWFADNVETQYLKLQEIAPDENIRAYQLHLQMTLVGVIGGAAGGTVIVYEQQKPMEAVPQGGGSNNHSGGASGNAHSGAGSSGNNKTSNVGGFSAAQGGGSGGGNKTGSGGGDGGLYTTLKEPCVLKGQKLSPF</sequence>
<dbReference type="OrthoDB" id="3625606at2759"/>
<reference evidence="2 3" key="1">
    <citation type="journal article" date="2012" name="Eukaryot. Cell">
        <title>Genome sequence of the fungus Glarea lozoyensis: the first genome sequence of a species from the Helotiaceae family.</title>
        <authorList>
            <person name="Youssar L."/>
            <person name="Gruening B.A."/>
            <person name="Erxleben A."/>
            <person name="Guenther S."/>
            <person name="Huettel W."/>
        </authorList>
    </citation>
    <scope>NUCLEOTIDE SEQUENCE [LARGE SCALE GENOMIC DNA]</scope>
    <source>
        <strain evidence="3">ATCC 74030 / MF5533</strain>
    </source>
</reference>
<dbReference type="EMBL" id="AGUE01000135">
    <property type="protein sequence ID" value="EHK98803.1"/>
    <property type="molecule type" value="Genomic_DNA"/>
</dbReference>
<accession>H0ERJ2</accession>
<feature type="region of interest" description="Disordered" evidence="1">
    <location>
        <begin position="1"/>
        <end position="36"/>
    </location>
</feature>
<dbReference type="HOGENOM" id="CLU_075610_0_0_1"/>
<name>H0ERJ2_GLAL7</name>
<feature type="compositionally biased region" description="Basic and acidic residues" evidence="1">
    <location>
        <begin position="10"/>
        <end position="36"/>
    </location>
</feature>